<organism evidence="2 3">
    <name type="scientific">Gymnopilus dilepis</name>
    <dbReference type="NCBI Taxonomy" id="231916"/>
    <lineage>
        <taxon>Eukaryota</taxon>
        <taxon>Fungi</taxon>
        <taxon>Dikarya</taxon>
        <taxon>Basidiomycota</taxon>
        <taxon>Agaricomycotina</taxon>
        <taxon>Agaricomycetes</taxon>
        <taxon>Agaricomycetidae</taxon>
        <taxon>Agaricales</taxon>
        <taxon>Agaricineae</taxon>
        <taxon>Hymenogastraceae</taxon>
        <taxon>Gymnopilus</taxon>
    </lineage>
</organism>
<evidence type="ECO:0000313" key="2">
    <source>
        <dbReference type="EMBL" id="PPQ82502.1"/>
    </source>
</evidence>
<reference evidence="2 3" key="1">
    <citation type="journal article" date="2018" name="Evol. Lett.">
        <title>Horizontal gene cluster transfer increased hallucinogenic mushroom diversity.</title>
        <authorList>
            <person name="Reynolds H.T."/>
            <person name="Vijayakumar V."/>
            <person name="Gluck-Thaler E."/>
            <person name="Korotkin H.B."/>
            <person name="Matheny P.B."/>
            <person name="Slot J.C."/>
        </authorList>
    </citation>
    <scope>NUCLEOTIDE SEQUENCE [LARGE SCALE GENOMIC DNA]</scope>
    <source>
        <strain evidence="2 3">SRW20</strain>
    </source>
</reference>
<dbReference type="AlphaFoldDB" id="A0A409WVH4"/>
<dbReference type="OrthoDB" id="3063271at2759"/>
<feature type="region of interest" description="Disordered" evidence="1">
    <location>
        <begin position="338"/>
        <end position="402"/>
    </location>
</feature>
<sequence>MSVAETKLKAAIWAHKRALKLKIEENKILRKALHVLTPRNSGDMATVLQTMDNYNSEDMSLQADVSPGSEDEAVDMDGIELPEPIHGDDDLYYCTKCTGEIEEGFCAFCGEEHQWFVDDNKQDFITTISQATHPDRRPKPRANTPLREIDTADWNPPEEYRALGRDEEYWELIRRGATPLMCMTFDLEFSYERGIYAWADEDLFCEFSGSLMEPGDSWKISLGRCVSLDKDDLDGSEFVEGLLEEALYYSRSGAFPLEKQERWESVEESPGLWVTRLQASPEFQDSGEPEQDEDWDFEQVDFAGLEETLGYPPSTETIVQPNQYSISDDDLEMEAETDDTGFFNPEGRDMNILSKGEDMDELADDNDPDDSDEVVEIVKSEGSTVDDSDEAGKDFSSDEGSQ</sequence>
<protein>
    <submittedName>
        <fullName evidence="2">Uncharacterized protein</fullName>
    </submittedName>
</protein>
<gene>
    <name evidence="2" type="ORF">CVT26_012959</name>
</gene>
<dbReference type="InParanoid" id="A0A409WVH4"/>
<dbReference type="Proteomes" id="UP000284706">
    <property type="component" value="Unassembled WGS sequence"/>
</dbReference>
<dbReference type="EMBL" id="NHYE01004738">
    <property type="protein sequence ID" value="PPQ82502.1"/>
    <property type="molecule type" value="Genomic_DNA"/>
</dbReference>
<accession>A0A409WVH4</accession>
<proteinExistence type="predicted"/>
<evidence type="ECO:0000256" key="1">
    <source>
        <dbReference type="SAM" id="MobiDB-lite"/>
    </source>
</evidence>
<evidence type="ECO:0000313" key="3">
    <source>
        <dbReference type="Proteomes" id="UP000284706"/>
    </source>
</evidence>
<feature type="compositionally biased region" description="Acidic residues" evidence="1">
    <location>
        <begin position="358"/>
        <end position="375"/>
    </location>
</feature>
<feature type="region of interest" description="Disordered" evidence="1">
    <location>
        <begin position="132"/>
        <end position="151"/>
    </location>
</feature>
<comment type="caution">
    <text evidence="2">The sequence shown here is derived from an EMBL/GenBank/DDBJ whole genome shotgun (WGS) entry which is preliminary data.</text>
</comment>
<keyword evidence="3" id="KW-1185">Reference proteome</keyword>
<name>A0A409WVH4_9AGAR</name>